<feature type="compositionally biased region" description="Polar residues" evidence="1">
    <location>
        <begin position="1036"/>
        <end position="1048"/>
    </location>
</feature>
<reference evidence="3" key="1">
    <citation type="submission" date="2021-01" db="EMBL/GenBank/DDBJ databases">
        <authorList>
            <person name="Corre E."/>
            <person name="Pelletier E."/>
            <person name="Niang G."/>
            <person name="Scheremetjew M."/>
            <person name="Finn R."/>
            <person name="Kale V."/>
            <person name="Holt S."/>
            <person name="Cochrane G."/>
            <person name="Meng A."/>
            <person name="Brown T."/>
            <person name="Cohen L."/>
        </authorList>
    </citation>
    <scope>NUCLEOTIDE SEQUENCE</scope>
    <source>
        <strain evidence="3">CCMP3105</strain>
    </source>
</reference>
<evidence type="ECO:0000256" key="2">
    <source>
        <dbReference type="SAM" id="SignalP"/>
    </source>
</evidence>
<feature type="signal peptide" evidence="2">
    <location>
        <begin position="1"/>
        <end position="32"/>
    </location>
</feature>
<proteinExistence type="predicted"/>
<feature type="region of interest" description="Disordered" evidence="1">
    <location>
        <begin position="694"/>
        <end position="727"/>
    </location>
</feature>
<protein>
    <recommendedName>
        <fullName evidence="4">Sushi domain-containing protein</fullName>
    </recommendedName>
</protein>
<feature type="chain" id="PRO_5031421762" description="Sushi domain-containing protein" evidence="2">
    <location>
        <begin position="33"/>
        <end position="1127"/>
    </location>
</feature>
<gene>
    <name evidence="3" type="ORF">AMON00008_LOCUS45172</name>
</gene>
<feature type="compositionally biased region" description="Low complexity" evidence="1">
    <location>
        <begin position="226"/>
        <end position="256"/>
    </location>
</feature>
<feature type="compositionally biased region" description="Low complexity" evidence="1">
    <location>
        <begin position="206"/>
        <end position="219"/>
    </location>
</feature>
<feature type="compositionally biased region" description="Low complexity" evidence="1">
    <location>
        <begin position="954"/>
        <end position="969"/>
    </location>
</feature>
<feature type="region of interest" description="Disordered" evidence="1">
    <location>
        <begin position="914"/>
        <end position="1050"/>
    </location>
</feature>
<evidence type="ECO:0000256" key="1">
    <source>
        <dbReference type="SAM" id="MobiDB-lite"/>
    </source>
</evidence>
<dbReference type="AlphaFoldDB" id="A0A7S4S7G7"/>
<accession>A0A7S4S7G7</accession>
<feature type="region of interest" description="Disordered" evidence="1">
    <location>
        <begin position="195"/>
        <end position="261"/>
    </location>
</feature>
<evidence type="ECO:0008006" key="4">
    <source>
        <dbReference type="Google" id="ProtNLM"/>
    </source>
</evidence>
<name>A0A7S4S7G7_9DINO</name>
<evidence type="ECO:0000313" key="3">
    <source>
        <dbReference type="EMBL" id="CAE4634855.1"/>
    </source>
</evidence>
<sequence length="1127" mass="119016">MAYRLASTADAWAPGSKSRCMLFLVLAGAAAASVPAGSLQAAPSALWIDCRGPACGGPLVCPAGYTLDCEELCRDCDLLHEHYETRERRYGGCGGSVQYVCCTCWTSTPLPPSVKPTTTGNRTCADGTCSVGLSCPSGQDLSDPRHICTRGAPCSVLGPTYVESQATAEVLCDSDYWEPLTDRACATCQPALPSVPEATTSRDHSNTSSTTTTTATRATTSRDHSSTSSTTTTTATRATTSPDHPSTSSPPTTTTTQALPRRCLGEVPRFAGVDAPPQCEELLHGQRCSLGCASGYALSGSTGLVCNGSRLALDGAEPPRCEPASCAGSPTAFRGGNHSSCAGAAHGSNCTPRCMEGHTMPSGNITCRLGQWRVTGICWPEITPGTGVPPTRNASGASMQLDVVVDAAAQQRAIEQGVEVFNSSWALRNKQVLLEAVAGLVRTDPGRVQLEVVALQGTRRLQDTASSSASSFRLRLLFQSGEFLQGANNTGVLQEFEHRLTGSNATSSPGLLAAVGATLAAKGLPAPEGLSTASVRSSGEPVFIEDLALPVPQWLARPWGDCDCGAPGGAGLQRRTVLCTVDHLESCGTAQAMPEAERACQCPTPLPESSSGTAWAASVSVIAALACMCCGLGCAYEMRRYLSAEHQHGRRSLPNSNVAVSYVVQSPQGEGTPDGKVHVIWDLEEDHMRRFSSRWPAAEPPGEEATARTLEAPEVLSPGRPSEGDRRQALESACPAYRDRAQVDYFSRTHRRWLPGVLRLQTSVLSDGRALASYDVCVGLRQQWRLDVPLDRIRLSLEEGEPVELFSTRWGGAWLPAVLSGPQTRMATLLGYTAQLERPREVSNLEAQFELAAEAADLEEILARRRSVMELEGRVVKGIPATRIRRSFPEGCYVAVYRGPPRGWVPAVVARRQDRPSAAARPQDGDGAAADEERRLDAPPQDGDAAAVDEESSESSSGSSSREGTAAAAGEERGELWPSEAPRRPLGGHGVTELSPRRPPEGHGVSELSPRTHYSGDTASCNIPASGEAGEGASPRTWQSELSGTGAHSQPLVDYRLTELSPRSYGGGGGEGLGLGASHSLSGEREHHCAPWVLVPIVEISEGTAGGSCEAEEVASYLLRRMDVAGI</sequence>
<organism evidence="3">
    <name type="scientific">Alexandrium monilatum</name>
    <dbReference type="NCBI Taxonomy" id="311494"/>
    <lineage>
        <taxon>Eukaryota</taxon>
        <taxon>Sar</taxon>
        <taxon>Alveolata</taxon>
        <taxon>Dinophyceae</taxon>
        <taxon>Gonyaulacales</taxon>
        <taxon>Pyrocystaceae</taxon>
        <taxon>Alexandrium</taxon>
    </lineage>
</organism>
<keyword evidence="2" id="KW-0732">Signal</keyword>
<dbReference type="EMBL" id="HBNR01063994">
    <property type="protein sequence ID" value="CAE4634855.1"/>
    <property type="molecule type" value="Transcribed_RNA"/>
</dbReference>